<sequence length="60" mass="7768">MQPIDYYEFLDEILQQLYQYKHDHYDYVKIDKYPLLMFYIHQIYPIMIFYLMSFKFSYIF</sequence>
<reference evidence="2 3" key="2">
    <citation type="journal article" date="2022" name="Mol. Biol. Evol.">
        <title>Comparative Genomics Reveals Insights into the Divergent Evolution of Astigmatic Mites and Household Pest Adaptations.</title>
        <authorList>
            <person name="Xiong Q."/>
            <person name="Wan A.T."/>
            <person name="Liu X."/>
            <person name="Fung C.S."/>
            <person name="Xiao X."/>
            <person name="Malainual N."/>
            <person name="Hou J."/>
            <person name="Wang L."/>
            <person name="Wang M."/>
            <person name="Yang K.Y."/>
            <person name="Cui Y."/>
            <person name="Leung E.L."/>
            <person name="Nong W."/>
            <person name="Shin S.K."/>
            <person name="Au S.W."/>
            <person name="Jeong K.Y."/>
            <person name="Chew F.T."/>
            <person name="Hui J.H."/>
            <person name="Leung T.F."/>
            <person name="Tungtrongchitr A."/>
            <person name="Zhong N."/>
            <person name="Liu Z."/>
            <person name="Tsui S.K."/>
        </authorList>
    </citation>
    <scope>NUCLEOTIDE SEQUENCE [LARGE SCALE GENOMIC DNA]</scope>
    <source>
        <strain evidence="2">Derp</strain>
    </source>
</reference>
<protein>
    <submittedName>
        <fullName evidence="2">Uncharacterized protein</fullName>
    </submittedName>
</protein>
<evidence type="ECO:0000313" key="3">
    <source>
        <dbReference type="Proteomes" id="UP000887458"/>
    </source>
</evidence>
<comment type="caution">
    <text evidence="2">The sequence shown here is derived from an EMBL/GenBank/DDBJ whole genome shotgun (WGS) entry which is preliminary data.</text>
</comment>
<evidence type="ECO:0000256" key="1">
    <source>
        <dbReference type="SAM" id="Phobius"/>
    </source>
</evidence>
<name>A0ABQ8JCM3_DERPT</name>
<gene>
    <name evidence="2" type="ORF">DERP_013797</name>
</gene>
<organism evidence="2 3">
    <name type="scientific">Dermatophagoides pteronyssinus</name>
    <name type="common">European house dust mite</name>
    <dbReference type="NCBI Taxonomy" id="6956"/>
    <lineage>
        <taxon>Eukaryota</taxon>
        <taxon>Metazoa</taxon>
        <taxon>Ecdysozoa</taxon>
        <taxon>Arthropoda</taxon>
        <taxon>Chelicerata</taxon>
        <taxon>Arachnida</taxon>
        <taxon>Acari</taxon>
        <taxon>Acariformes</taxon>
        <taxon>Sarcoptiformes</taxon>
        <taxon>Astigmata</taxon>
        <taxon>Psoroptidia</taxon>
        <taxon>Analgoidea</taxon>
        <taxon>Pyroglyphidae</taxon>
        <taxon>Dermatophagoidinae</taxon>
        <taxon>Dermatophagoides</taxon>
    </lineage>
</organism>
<evidence type="ECO:0000313" key="2">
    <source>
        <dbReference type="EMBL" id="KAH9420349.1"/>
    </source>
</evidence>
<keyword evidence="1" id="KW-1133">Transmembrane helix</keyword>
<accession>A0ABQ8JCM3</accession>
<dbReference type="Proteomes" id="UP000887458">
    <property type="component" value="Unassembled WGS sequence"/>
</dbReference>
<keyword evidence="1" id="KW-0812">Transmembrane</keyword>
<proteinExistence type="predicted"/>
<dbReference type="EMBL" id="NJHN03000050">
    <property type="protein sequence ID" value="KAH9420349.1"/>
    <property type="molecule type" value="Genomic_DNA"/>
</dbReference>
<keyword evidence="1" id="KW-0472">Membrane</keyword>
<feature type="transmembrane region" description="Helical" evidence="1">
    <location>
        <begin position="33"/>
        <end position="52"/>
    </location>
</feature>
<reference evidence="2 3" key="1">
    <citation type="journal article" date="2018" name="J. Allergy Clin. Immunol.">
        <title>High-quality assembly of Dermatophagoides pteronyssinus genome and transcriptome reveals a wide range of novel allergens.</title>
        <authorList>
            <person name="Liu X.Y."/>
            <person name="Yang K.Y."/>
            <person name="Wang M.Q."/>
            <person name="Kwok J.S."/>
            <person name="Zeng X."/>
            <person name="Yang Z."/>
            <person name="Xiao X.J."/>
            <person name="Lau C.P."/>
            <person name="Li Y."/>
            <person name="Huang Z.M."/>
            <person name="Ba J.G."/>
            <person name="Yim A.K."/>
            <person name="Ouyang C.Y."/>
            <person name="Ngai S.M."/>
            <person name="Chan T.F."/>
            <person name="Leung E.L."/>
            <person name="Liu L."/>
            <person name="Liu Z.G."/>
            <person name="Tsui S.K."/>
        </authorList>
    </citation>
    <scope>NUCLEOTIDE SEQUENCE [LARGE SCALE GENOMIC DNA]</scope>
    <source>
        <strain evidence="2">Derp</strain>
    </source>
</reference>
<keyword evidence="3" id="KW-1185">Reference proteome</keyword>